<evidence type="ECO:0000313" key="2">
    <source>
        <dbReference type="EMBL" id="MCS5711659.1"/>
    </source>
</evidence>
<dbReference type="OrthoDB" id="5368544at2"/>
<dbReference type="AlphaFoldDB" id="A0A0Q9YEE3"/>
<keyword evidence="3" id="KW-1185">Reference proteome</keyword>
<dbReference type="EMBL" id="LKAJ01000018">
    <property type="protein sequence ID" value="KRG18891.1"/>
    <property type="molecule type" value="Genomic_DNA"/>
</dbReference>
<organism evidence="1">
    <name type="scientific">Candidatus Berkiella aquae</name>
    <dbReference type="NCBI Taxonomy" id="295108"/>
    <lineage>
        <taxon>Bacteria</taxon>
        <taxon>Pseudomonadati</taxon>
        <taxon>Pseudomonadota</taxon>
        <taxon>Gammaproteobacteria</taxon>
        <taxon>Candidatus Berkiellales</taxon>
        <taxon>Candidatus Berkiellaceae</taxon>
        <taxon>Candidatus Berkiella</taxon>
    </lineage>
</organism>
<evidence type="ECO:0000313" key="1">
    <source>
        <dbReference type="EMBL" id="KRG18891.1"/>
    </source>
</evidence>
<dbReference type="RefSeq" id="WP_075067472.1">
    <property type="nucleotide sequence ID" value="NZ_LKAJ02000001.1"/>
</dbReference>
<dbReference type="EMBL" id="LKAJ02000001">
    <property type="protein sequence ID" value="MCS5711659.1"/>
    <property type="molecule type" value="Genomic_DNA"/>
</dbReference>
<evidence type="ECO:0000313" key="3">
    <source>
        <dbReference type="Proteomes" id="UP000051497"/>
    </source>
</evidence>
<comment type="caution">
    <text evidence="1">The sequence shown here is derived from an EMBL/GenBank/DDBJ whole genome shotgun (WGS) entry which is preliminary data.</text>
</comment>
<name>A0A0Q9YEE3_9GAMM</name>
<dbReference type="STRING" id="295108.HT99x_02877"/>
<protein>
    <submittedName>
        <fullName evidence="1">Uncharacterized protein</fullName>
    </submittedName>
</protein>
<proteinExistence type="predicted"/>
<sequence>MKTVLLPIKISATTLISLWIGFVSPAVQAEIVVISNHQLPVTSLSRDEVYRIYLGKTKFLPNGTKVIPIDQKMGAVSRCQFYKSIIHKTETEIKSYWSRVIFTGQGNPPLQQDDDLAVKEMVAKDTHCLGYIDKSLVDQSVKVVYSQPSFGKTIGNVTLALNAMMQKG</sequence>
<gene>
    <name evidence="2" type="ORF">HT99x_009450</name>
    <name evidence="1" type="ORF">HT99x_02877</name>
</gene>
<reference evidence="1" key="1">
    <citation type="submission" date="2015-09" db="EMBL/GenBank/DDBJ databases">
        <title>Draft Genome Sequences of Two Novel Amoeba-resistant Intranuclear Bacteria, Candidatus Berkiella cookevillensis and Candidatus Berkiella aquae.</title>
        <authorList>
            <person name="Mehari Y.T."/>
            <person name="Arivett B.A."/>
            <person name="Farone A.L."/>
            <person name="Gunderson J.H."/>
            <person name="Farone M.B."/>
        </authorList>
    </citation>
    <scope>NUCLEOTIDE SEQUENCE [LARGE SCALE GENOMIC DNA]</scope>
    <source>
        <strain evidence="1">HT99</strain>
    </source>
</reference>
<dbReference type="SUPFAM" id="SSF53850">
    <property type="entry name" value="Periplasmic binding protein-like II"/>
    <property type="match status" value="1"/>
</dbReference>
<reference evidence="2" key="3">
    <citation type="submission" date="2021-06" db="EMBL/GenBank/DDBJ databases">
        <title>Genomic Description and Analysis of Intracellular Bacteria, Candidatus Berkiella cookevillensis and Candidatus Berkiella aquae.</title>
        <authorList>
            <person name="Kidane D.T."/>
            <person name="Mehari Y.T."/>
            <person name="Rice F.C."/>
            <person name="Arivett B.A."/>
            <person name="Farone A.L."/>
            <person name="Berk S.G."/>
            <person name="Farone M.B."/>
        </authorList>
    </citation>
    <scope>NUCLEOTIDE SEQUENCE</scope>
    <source>
        <strain evidence="2">HT99</strain>
    </source>
</reference>
<dbReference type="Gene3D" id="3.40.190.10">
    <property type="entry name" value="Periplasmic binding protein-like II"/>
    <property type="match status" value="1"/>
</dbReference>
<reference evidence="2" key="2">
    <citation type="journal article" date="2016" name="Genome Announc.">
        <title>Draft Genome Sequences of Two Novel Amoeba-Resistant Intranuclear Bacteria, 'Candidatus Berkiella cookevillensis' and 'Candidatus Berkiella aquae'.</title>
        <authorList>
            <person name="Mehari Y.T."/>
            <person name="Arivett B.A."/>
            <person name="Farone A.L."/>
            <person name="Gunderson J.H."/>
            <person name="Farone M.B."/>
        </authorList>
    </citation>
    <scope>NUCLEOTIDE SEQUENCE</scope>
    <source>
        <strain evidence="2">HT99</strain>
    </source>
</reference>
<accession>A0A0Q9YEE3</accession>
<dbReference type="Proteomes" id="UP000051497">
    <property type="component" value="Unassembled WGS sequence"/>
</dbReference>